<dbReference type="PRINTS" id="PR00834">
    <property type="entry name" value="PROTEASES2C"/>
</dbReference>
<evidence type="ECO:0000259" key="3">
    <source>
        <dbReference type="PROSITE" id="PS50106"/>
    </source>
</evidence>
<protein>
    <submittedName>
        <fullName evidence="4">Trypsin-like peptidase domain-containing protein</fullName>
    </submittedName>
</protein>
<keyword evidence="5" id="KW-1185">Reference proteome</keyword>
<dbReference type="InterPro" id="IPR036034">
    <property type="entry name" value="PDZ_sf"/>
</dbReference>
<dbReference type="AlphaFoldDB" id="A0A7L9FH20"/>
<dbReference type="GeneID" id="59148486"/>
<organism evidence="4 5">
    <name type="scientific">Infirmifilum lucidum</name>
    <dbReference type="NCBI Taxonomy" id="2776706"/>
    <lineage>
        <taxon>Archaea</taxon>
        <taxon>Thermoproteota</taxon>
        <taxon>Thermoprotei</taxon>
        <taxon>Thermofilales</taxon>
        <taxon>Thermofilaceae</taxon>
        <taxon>Infirmifilum</taxon>
    </lineage>
</organism>
<reference evidence="4 5" key="1">
    <citation type="submission" date="2020-10" db="EMBL/GenBank/DDBJ databases">
        <title>Thermofilum lucidum 3507LT sp. nov. a novel member of Thermofilaceae family isolated from Chile hot spring, and proposal of description order Thermofilales.</title>
        <authorList>
            <person name="Zayulina K.S."/>
            <person name="Elcheninov A.G."/>
            <person name="Toshchakov S.V."/>
            <person name="Kublanov I.V."/>
        </authorList>
    </citation>
    <scope>NUCLEOTIDE SEQUENCE [LARGE SCALE GENOMIC DNA]</scope>
    <source>
        <strain evidence="4 5">3507LT</strain>
    </source>
</reference>
<dbReference type="SUPFAM" id="SSF50156">
    <property type="entry name" value="PDZ domain-like"/>
    <property type="match status" value="1"/>
</dbReference>
<evidence type="ECO:0000313" key="5">
    <source>
        <dbReference type="Proteomes" id="UP000594121"/>
    </source>
</evidence>
<dbReference type="InterPro" id="IPR009003">
    <property type="entry name" value="Peptidase_S1_PA"/>
</dbReference>
<dbReference type="GO" id="GO:0004252">
    <property type="term" value="F:serine-type endopeptidase activity"/>
    <property type="evidence" value="ECO:0007669"/>
    <property type="project" value="InterPro"/>
</dbReference>
<evidence type="ECO:0000313" key="4">
    <source>
        <dbReference type="EMBL" id="QOJ79128.1"/>
    </source>
</evidence>
<evidence type="ECO:0000256" key="1">
    <source>
        <dbReference type="ARBA" id="ARBA00022670"/>
    </source>
</evidence>
<dbReference type="InterPro" id="IPR051201">
    <property type="entry name" value="Chloro_Bact_Ser_Proteases"/>
</dbReference>
<dbReference type="SMART" id="SM00228">
    <property type="entry name" value="PDZ"/>
    <property type="match status" value="1"/>
</dbReference>
<dbReference type="PANTHER" id="PTHR43343">
    <property type="entry name" value="PEPTIDASE S12"/>
    <property type="match status" value="1"/>
</dbReference>
<keyword evidence="2" id="KW-0378">Hydrolase</keyword>
<proteinExistence type="predicted"/>
<dbReference type="PROSITE" id="PS50106">
    <property type="entry name" value="PDZ"/>
    <property type="match status" value="1"/>
</dbReference>
<dbReference type="GO" id="GO:0006508">
    <property type="term" value="P:proteolysis"/>
    <property type="evidence" value="ECO:0007669"/>
    <property type="project" value="UniProtKB-KW"/>
</dbReference>
<dbReference type="InterPro" id="IPR001940">
    <property type="entry name" value="Peptidase_S1C"/>
</dbReference>
<keyword evidence="1" id="KW-0645">Protease</keyword>
<gene>
    <name evidence="4" type="ORF">IG193_01280</name>
</gene>
<dbReference type="InterPro" id="IPR001478">
    <property type="entry name" value="PDZ"/>
</dbReference>
<dbReference type="SUPFAM" id="SSF50494">
    <property type="entry name" value="Trypsin-like serine proteases"/>
    <property type="match status" value="1"/>
</dbReference>
<dbReference type="Pfam" id="PF13180">
    <property type="entry name" value="PDZ_2"/>
    <property type="match status" value="1"/>
</dbReference>
<sequence length="311" mass="33123">MAEHLQEKVIEVYNRVLPSVVGVSTVRVIDFLFAQAPVTGFGSGVVVERGGIIATNSHVVEGFERITVTTPEGESYQAEVVAEDPQWDVAFLRAEGADLPPARLGDSDEIRVGQFVLAIGNPFGQLLGGPSLTFGIISGVGRTLRVEGKIYENMIQTDAAINPGNSGGPLVNLDAEVIGITTAVIPFAQGIGFAIPVNEVKWALEQVKKYGRIVRPWIGVYGLDVTPVVALQLGLREPGGVLVVRIVPGGPAHRAGVRPGDVILAVDGKRIEGVSDLISVLRARGVDSIVSLEVYRRGTVRETRVRVEEAP</sequence>
<dbReference type="RefSeq" id="WP_192819100.1">
    <property type="nucleotide sequence ID" value="NZ_CP062310.1"/>
</dbReference>
<dbReference type="Proteomes" id="UP000594121">
    <property type="component" value="Chromosome"/>
</dbReference>
<dbReference type="KEGG" id="thel:IG193_01280"/>
<accession>A0A7L9FH20</accession>
<dbReference type="PANTHER" id="PTHR43343:SF3">
    <property type="entry name" value="PROTEASE DO-LIKE 8, CHLOROPLASTIC"/>
    <property type="match status" value="1"/>
</dbReference>
<dbReference type="Gene3D" id="2.30.42.10">
    <property type="match status" value="1"/>
</dbReference>
<feature type="domain" description="PDZ" evidence="3">
    <location>
        <begin position="233"/>
        <end position="298"/>
    </location>
</feature>
<dbReference type="FunCoup" id="A0A7L9FH20">
    <property type="interactions" value="82"/>
</dbReference>
<name>A0A7L9FH20_9CREN</name>
<evidence type="ECO:0000256" key="2">
    <source>
        <dbReference type="ARBA" id="ARBA00022801"/>
    </source>
</evidence>
<dbReference type="Pfam" id="PF13365">
    <property type="entry name" value="Trypsin_2"/>
    <property type="match status" value="1"/>
</dbReference>
<dbReference type="EMBL" id="CP062310">
    <property type="protein sequence ID" value="QOJ79128.1"/>
    <property type="molecule type" value="Genomic_DNA"/>
</dbReference>
<dbReference type="Gene3D" id="2.40.10.120">
    <property type="match status" value="1"/>
</dbReference>
<dbReference type="InParanoid" id="A0A7L9FH20"/>